<keyword evidence="5" id="KW-1185">Reference proteome</keyword>
<protein>
    <recommendedName>
        <fullName evidence="3">Association with the SNF1 complex (ASC) domain-containing protein</fullName>
    </recommendedName>
</protein>
<gene>
    <name evidence="4" type="ORF">E1B28_012100</name>
</gene>
<evidence type="ECO:0000256" key="2">
    <source>
        <dbReference type="SAM" id="MobiDB-lite"/>
    </source>
</evidence>
<dbReference type="Gene3D" id="6.20.250.60">
    <property type="match status" value="1"/>
</dbReference>
<dbReference type="EMBL" id="CM032188">
    <property type="protein sequence ID" value="KAG7088069.1"/>
    <property type="molecule type" value="Genomic_DNA"/>
</dbReference>
<dbReference type="SMART" id="SM01010">
    <property type="entry name" value="AMPKBI"/>
    <property type="match status" value="1"/>
</dbReference>
<proteinExistence type="inferred from homology"/>
<dbReference type="AlphaFoldDB" id="A0A9P7UQF3"/>
<evidence type="ECO:0000313" key="4">
    <source>
        <dbReference type="EMBL" id="KAG7088069.1"/>
    </source>
</evidence>
<dbReference type="InterPro" id="IPR037256">
    <property type="entry name" value="ASC_dom_sf"/>
</dbReference>
<dbReference type="SUPFAM" id="SSF160219">
    <property type="entry name" value="AMPKBI-like"/>
    <property type="match status" value="1"/>
</dbReference>
<comment type="similarity">
    <text evidence="1">Belongs to the 5'-AMP-activated protein kinase beta subunit family.</text>
</comment>
<dbReference type="InterPro" id="IPR006828">
    <property type="entry name" value="ASC_dom"/>
</dbReference>
<feature type="region of interest" description="Disordered" evidence="2">
    <location>
        <begin position="46"/>
        <end position="69"/>
    </location>
</feature>
<name>A0A9P7UQF3_9AGAR</name>
<dbReference type="RefSeq" id="XP_043004540.1">
    <property type="nucleotide sequence ID" value="XM_043157174.1"/>
</dbReference>
<dbReference type="Pfam" id="PF04739">
    <property type="entry name" value="AMPKBI"/>
    <property type="match status" value="1"/>
</dbReference>
<dbReference type="KEGG" id="more:E1B28_012100"/>
<evidence type="ECO:0000256" key="1">
    <source>
        <dbReference type="ARBA" id="ARBA00010926"/>
    </source>
</evidence>
<dbReference type="OrthoDB" id="531008at2759"/>
<dbReference type="GeneID" id="66081175"/>
<reference evidence="4" key="1">
    <citation type="journal article" date="2021" name="Genome Biol. Evol.">
        <title>The assembled and annotated genome of the fairy-ring fungus Marasmius oreades.</title>
        <authorList>
            <person name="Hiltunen M."/>
            <person name="Ament-Velasquez S.L."/>
            <person name="Johannesson H."/>
        </authorList>
    </citation>
    <scope>NUCLEOTIDE SEQUENCE</scope>
    <source>
        <strain evidence="4">03SP1</strain>
    </source>
</reference>
<sequence length="190" mass="19887">MYDCASPSGGSPAPPGQALSALLHYEAGWTSEIPLELLEVASEEEAFLSRAEGEAETEGSSPDPSVPIPDAPFPPELCRFLDRPILNLMLVRKNGDKGFKSSASPRDKIGLNMGHGSVDYTCSSTAGAASGVSAPTLHEGLGDKPSLPVPSHAVLGHLCTSAIKNGVVGLASTSRYKGKFMTTVYYRPLT</sequence>
<feature type="domain" description="Association with the SNF1 complex (ASC)" evidence="3">
    <location>
        <begin position="12"/>
        <end position="189"/>
    </location>
</feature>
<accession>A0A9P7UQF3</accession>
<evidence type="ECO:0000259" key="3">
    <source>
        <dbReference type="SMART" id="SM01010"/>
    </source>
</evidence>
<dbReference type="Proteomes" id="UP001049176">
    <property type="component" value="Chromosome 8"/>
</dbReference>
<evidence type="ECO:0000313" key="5">
    <source>
        <dbReference type="Proteomes" id="UP001049176"/>
    </source>
</evidence>
<comment type="caution">
    <text evidence="4">The sequence shown here is derived from an EMBL/GenBank/DDBJ whole genome shotgun (WGS) entry which is preliminary data.</text>
</comment>
<dbReference type="GO" id="GO:0005737">
    <property type="term" value="C:cytoplasm"/>
    <property type="evidence" value="ECO:0007669"/>
    <property type="project" value="UniProtKB-ARBA"/>
</dbReference>
<organism evidence="4 5">
    <name type="scientific">Marasmius oreades</name>
    <name type="common">fairy-ring Marasmius</name>
    <dbReference type="NCBI Taxonomy" id="181124"/>
    <lineage>
        <taxon>Eukaryota</taxon>
        <taxon>Fungi</taxon>
        <taxon>Dikarya</taxon>
        <taxon>Basidiomycota</taxon>
        <taxon>Agaricomycotina</taxon>
        <taxon>Agaricomycetes</taxon>
        <taxon>Agaricomycetidae</taxon>
        <taxon>Agaricales</taxon>
        <taxon>Marasmiineae</taxon>
        <taxon>Marasmiaceae</taxon>
        <taxon>Marasmius</taxon>
    </lineage>
</organism>